<dbReference type="Proteomes" id="UP000449193">
    <property type="component" value="Unassembled WGS sequence"/>
</dbReference>
<reference evidence="3" key="1">
    <citation type="submission" date="2015-02" db="EMBL/GenBank/DDBJ databases">
        <title>A novel member of the family Ruminococcaceae isolated from human feces.</title>
        <authorList>
            <person name="Shkoporov A.N."/>
            <person name="Chaplin A.V."/>
            <person name="Motuzova O.V."/>
            <person name="Kafarskaia L.I."/>
            <person name="Khokhlova E.V."/>
            <person name="Efimov B.A."/>
        </authorList>
    </citation>
    <scope>NUCLEOTIDE SEQUENCE [LARGE SCALE GENOMIC DNA]</scope>
    <source>
        <strain evidence="3">585-1</strain>
    </source>
</reference>
<dbReference type="AlphaFoldDB" id="A0A0D8IY08"/>
<evidence type="ECO:0000313" key="3">
    <source>
        <dbReference type="EMBL" id="KJF39605.1"/>
    </source>
</evidence>
<dbReference type="EMBL" id="JXXK01000015">
    <property type="protein sequence ID" value="KJF39605.1"/>
    <property type="molecule type" value="Genomic_DNA"/>
</dbReference>
<sequence>MEAFDIPALHALCIELSIPGPAAEACLAQAASAQAAPLLRHIPALLDASRAEAAMRELQAKCAPLSPNGLLELAVLLSAALEARKHYAARGVPDDVYLATMGCFSRFLNETHRWTGRWQFDRGFWVWRQLCGRLLRLGTLEFEALPLPAELAGPLGAAAGAPALSVHIPGDAMCMPETLHASYARRADFFARDGALPLTYCRTWLLSPRVKELLPPGSGIRNFMEDYTLADWDPDDNSGRLWLFGAPGIPDAALPERTSLQRGAKELLLQGKPLGSGLGLLKL</sequence>
<evidence type="ECO:0008006" key="7">
    <source>
        <dbReference type="Google" id="ProtNLM"/>
    </source>
</evidence>
<feature type="domain" description="GNAT-like C-terminal" evidence="2">
    <location>
        <begin position="134"/>
        <end position="281"/>
    </location>
</feature>
<name>A0A0D8IY08_9FIRM</name>
<proteinExistence type="predicted"/>
<comment type="caution">
    <text evidence="3">The sequence shown here is derived from an EMBL/GenBank/DDBJ whole genome shotgun (WGS) entry which is preliminary data.</text>
</comment>
<gene>
    <name evidence="4" type="ORF">GMD52_05165</name>
    <name evidence="3" type="ORF">TQ39_11175</name>
</gene>
<evidence type="ECO:0000313" key="4">
    <source>
        <dbReference type="EMBL" id="MTS50931.1"/>
    </source>
</evidence>
<protein>
    <recommendedName>
        <fullName evidence="7">GNAT-like C-terminal domain-containing protein</fullName>
    </recommendedName>
</protein>
<dbReference type="EMBL" id="WMZR01000005">
    <property type="protein sequence ID" value="MTS50931.1"/>
    <property type="molecule type" value="Genomic_DNA"/>
</dbReference>
<accession>A0A0D8IY08</accession>
<dbReference type="InterPro" id="IPR041644">
    <property type="entry name" value="GNAT_C"/>
</dbReference>
<reference evidence="4 6" key="2">
    <citation type="journal article" date="2019" name="Nat. Med.">
        <title>A library of human gut bacterial isolates paired with longitudinal multiomics data enables mechanistic microbiome research.</title>
        <authorList>
            <person name="Poyet M."/>
            <person name="Groussin M."/>
            <person name="Gibbons S.M."/>
            <person name="Avila-Pacheco J."/>
            <person name="Jiang X."/>
            <person name="Kearney S.M."/>
            <person name="Perrotta A.R."/>
            <person name="Berdy B."/>
            <person name="Zhao S."/>
            <person name="Lieberman T.D."/>
            <person name="Swanson P.K."/>
            <person name="Smith M."/>
            <person name="Roesemann S."/>
            <person name="Alexander J.E."/>
            <person name="Rich S.A."/>
            <person name="Livny J."/>
            <person name="Vlamakis H."/>
            <person name="Clish C."/>
            <person name="Bullock K."/>
            <person name="Deik A."/>
            <person name="Scott J."/>
            <person name="Pierce K.A."/>
            <person name="Xavier R.J."/>
            <person name="Alm E.J."/>
        </authorList>
    </citation>
    <scope>NUCLEOTIDE SEQUENCE [LARGE SCALE GENOMIC DNA]</scope>
    <source>
        <strain evidence="4 6">BIOML-A7</strain>
    </source>
</reference>
<dbReference type="GeneID" id="42857143"/>
<keyword evidence="5" id="KW-1185">Reference proteome</keyword>
<evidence type="ECO:0000259" key="2">
    <source>
        <dbReference type="Pfam" id="PF18164"/>
    </source>
</evidence>
<dbReference type="InterPro" id="IPR041273">
    <property type="entry name" value="NAT_N"/>
</dbReference>
<evidence type="ECO:0000313" key="6">
    <source>
        <dbReference type="Proteomes" id="UP000449193"/>
    </source>
</evidence>
<dbReference type="RefSeq" id="WP_050005566.1">
    <property type="nucleotide sequence ID" value="NZ_CAUBBA010000035.1"/>
</dbReference>
<evidence type="ECO:0000259" key="1">
    <source>
        <dbReference type="Pfam" id="PF18082"/>
    </source>
</evidence>
<evidence type="ECO:0000313" key="5">
    <source>
        <dbReference type="Proteomes" id="UP000032483"/>
    </source>
</evidence>
<dbReference type="Pfam" id="PF18164">
    <property type="entry name" value="GNAT_C"/>
    <property type="match status" value="1"/>
</dbReference>
<organism evidence="3 5">
    <name type="scientific">Ruthenibacterium lactatiformans</name>
    <dbReference type="NCBI Taxonomy" id="1550024"/>
    <lineage>
        <taxon>Bacteria</taxon>
        <taxon>Bacillati</taxon>
        <taxon>Bacillota</taxon>
        <taxon>Clostridia</taxon>
        <taxon>Eubacteriales</taxon>
        <taxon>Oscillospiraceae</taxon>
        <taxon>Ruthenibacterium</taxon>
    </lineage>
</organism>
<dbReference type="Pfam" id="PF18082">
    <property type="entry name" value="NAT_N"/>
    <property type="match status" value="1"/>
</dbReference>
<dbReference type="Proteomes" id="UP000032483">
    <property type="component" value="Unassembled WGS sequence"/>
</dbReference>
<feature type="domain" description="N-acyltransferase N-terminal" evidence="1">
    <location>
        <begin position="9"/>
        <end position="132"/>
    </location>
</feature>
<dbReference type="Gene3D" id="3.40.630.120">
    <property type="match status" value="1"/>
</dbReference>